<gene>
    <name evidence="3" type="ORF">GGR16_004006</name>
</gene>
<dbReference type="Pfam" id="PF09723">
    <property type="entry name" value="Zn_ribbon_8"/>
    <property type="match status" value="1"/>
</dbReference>
<organism evidence="3 4">
    <name type="scientific">Chelatococcus caeni</name>
    <dbReference type="NCBI Taxonomy" id="1348468"/>
    <lineage>
        <taxon>Bacteria</taxon>
        <taxon>Pseudomonadati</taxon>
        <taxon>Pseudomonadota</taxon>
        <taxon>Alphaproteobacteria</taxon>
        <taxon>Hyphomicrobiales</taxon>
        <taxon>Chelatococcaceae</taxon>
        <taxon>Chelatococcus</taxon>
    </lineage>
</organism>
<protein>
    <submittedName>
        <fullName evidence="3">Putative FmdB family regulatory protein</fullName>
    </submittedName>
</protein>
<name>A0A840C689_9HYPH</name>
<comment type="caution">
    <text evidence="3">The sequence shown here is derived from an EMBL/GenBank/DDBJ whole genome shotgun (WGS) entry which is preliminary data.</text>
</comment>
<evidence type="ECO:0000313" key="4">
    <source>
        <dbReference type="Proteomes" id="UP000577362"/>
    </source>
</evidence>
<dbReference type="AlphaFoldDB" id="A0A840C689"/>
<evidence type="ECO:0000256" key="1">
    <source>
        <dbReference type="SAM" id="MobiDB-lite"/>
    </source>
</evidence>
<dbReference type="InterPro" id="IPR013429">
    <property type="entry name" value="Regulatory_FmdB_Zinc_ribbon"/>
</dbReference>
<feature type="region of interest" description="Disordered" evidence="1">
    <location>
        <begin position="44"/>
        <end position="109"/>
    </location>
</feature>
<dbReference type="SMART" id="SM00834">
    <property type="entry name" value="CxxC_CXXC_SSSS"/>
    <property type="match status" value="1"/>
</dbReference>
<dbReference type="RefSeq" id="WP_183317719.1">
    <property type="nucleotide sequence ID" value="NZ_JACIEN010000005.1"/>
</dbReference>
<reference evidence="3 4" key="1">
    <citation type="submission" date="2020-08" db="EMBL/GenBank/DDBJ databases">
        <title>Genomic Encyclopedia of Type Strains, Phase IV (KMG-IV): sequencing the most valuable type-strain genomes for metagenomic binning, comparative biology and taxonomic classification.</title>
        <authorList>
            <person name="Goeker M."/>
        </authorList>
    </citation>
    <scope>NUCLEOTIDE SEQUENCE [LARGE SCALE GENOMIC DNA]</scope>
    <source>
        <strain evidence="3 4">DSM 103737</strain>
    </source>
</reference>
<dbReference type="Proteomes" id="UP000577362">
    <property type="component" value="Unassembled WGS sequence"/>
</dbReference>
<dbReference type="EMBL" id="JACIEN010000005">
    <property type="protein sequence ID" value="MBB4018959.1"/>
    <property type="molecule type" value="Genomic_DNA"/>
</dbReference>
<evidence type="ECO:0000313" key="3">
    <source>
        <dbReference type="EMBL" id="MBB4018959.1"/>
    </source>
</evidence>
<accession>A0A840C689</accession>
<evidence type="ECO:0000259" key="2">
    <source>
        <dbReference type="SMART" id="SM00834"/>
    </source>
</evidence>
<sequence length="109" mass="11689">MPVYDYECVDCGVFTAFRPMDAWREPCACPACGGEAPRAFVTAPTVAGMDPQRRAAIATNERSRHEPRRSAAGHGAGCSCCSGGLRRRSVTTKGGAKSFPTARPWMISH</sequence>
<feature type="domain" description="Putative regulatory protein FmdB zinc ribbon" evidence="2">
    <location>
        <begin position="1"/>
        <end position="41"/>
    </location>
</feature>
<keyword evidence="4" id="KW-1185">Reference proteome</keyword>
<dbReference type="NCBIfam" id="TIGR02605">
    <property type="entry name" value="CxxC_CxxC_SSSS"/>
    <property type="match status" value="1"/>
</dbReference>
<proteinExistence type="predicted"/>